<accession>A0A7S7NMG2</accession>
<evidence type="ECO:0000313" key="3">
    <source>
        <dbReference type="Proteomes" id="UP000593892"/>
    </source>
</evidence>
<sequence>MPSDVTIVIPNWNGAGRLTRAIQSAQSQTIEPKEILVVDNGSTDDSYQEACDAGALVLRFEKNTGFSRAVNAGVGECSTHWVAIVNNDVVLEPTWLENLLAGCGPDTAYASGKILNAKDHSVIDGTYDLLSWSGCAWRAGHGAPAARFHQAREVHFVPLTAALVQRDIFLRMGGLDVRFESYLEDIDFCLTCAAAGLQGRYIPEAIAYHEGSATLGAWSPRMVELLARNQIYLISKHFPGRLTRPVLAGQLLWGLLALKRGAGVAWLKGKWKGLTSLRGIRPSQFDAARLTAILQDSEDEIRKLQADQGDTFWEQYFRWRGR</sequence>
<feature type="domain" description="Glycosyltransferase 2-like" evidence="1">
    <location>
        <begin position="6"/>
        <end position="169"/>
    </location>
</feature>
<dbReference type="SUPFAM" id="SSF53448">
    <property type="entry name" value="Nucleotide-diphospho-sugar transferases"/>
    <property type="match status" value="1"/>
</dbReference>
<dbReference type="EMBL" id="CP063849">
    <property type="protein sequence ID" value="QOY85829.1"/>
    <property type="molecule type" value="Genomic_DNA"/>
</dbReference>
<dbReference type="KEGG" id="pfer:IRI77_23795"/>
<keyword evidence="2" id="KW-0808">Transferase</keyword>
<dbReference type="GO" id="GO:0016740">
    <property type="term" value="F:transferase activity"/>
    <property type="evidence" value="ECO:0007669"/>
    <property type="project" value="UniProtKB-KW"/>
</dbReference>
<dbReference type="Proteomes" id="UP000593892">
    <property type="component" value="Chromosome"/>
</dbReference>
<evidence type="ECO:0000259" key="1">
    <source>
        <dbReference type="Pfam" id="PF00535"/>
    </source>
</evidence>
<dbReference type="Pfam" id="PF00535">
    <property type="entry name" value="Glycos_transf_2"/>
    <property type="match status" value="1"/>
</dbReference>
<proteinExistence type="predicted"/>
<dbReference type="RefSeq" id="WP_194447499.1">
    <property type="nucleotide sequence ID" value="NZ_CP063849.1"/>
</dbReference>
<dbReference type="PANTHER" id="PTHR43179">
    <property type="entry name" value="RHAMNOSYLTRANSFERASE WBBL"/>
    <property type="match status" value="1"/>
</dbReference>
<dbReference type="InterPro" id="IPR029044">
    <property type="entry name" value="Nucleotide-diphossugar_trans"/>
</dbReference>
<keyword evidence="3" id="KW-1185">Reference proteome</keyword>
<reference evidence="2 3" key="1">
    <citation type="submission" date="2020-10" db="EMBL/GenBank/DDBJ databases">
        <title>Complete genome sequence of Paludibaculum fermentans P105T, a facultatively anaerobic acidobacterium capable of dissimilatory Fe(III) reduction.</title>
        <authorList>
            <person name="Dedysh S.N."/>
            <person name="Beletsky A.V."/>
            <person name="Kulichevskaya I.S."/>
            <person name="Mardanov A.V."/>
            <person name="Ravin N.V."/>
        </authorList>
    </citation>
    <scope>NUCLEOTIDE SEQUENCE [LARGE SCALE GENOMIC DNA]</scope>
    <source>
        <strain evidence="2 3">P105</strain>
    </source>
</reference>
<dbReference type="InterPro" id="IPR001173">
    <property type="entry name" value="Glyco_trans_2-like"/>
</dbReference>
<dbReference type="PANTHER" id="PTHR43179:SF7">
    <property type="entry name" value="RHAMNOSYLTRANSFERASE WBBL"/>
    <property type="match status" value="1"/>
</dbReference>
<evidence type="ECO:0000313" key="2">
    <source>
        <dbReference type="EMBL" id="QOY85829.1"/>
    </source>
</evidence>
<name>A0A7S7NMG2_PALFE</name>
<dbReference type="Gene3D" id="3.90.550.10">
    <property type="entry name" value="Spore Coat Polysaccharide Biosynthesis Protein SpsA, Chain A"/>
    <property type="match status" value="1"/>
</dbReference>
<gene>
    <name evidence="2" type="ORF">IRI77_23795</name>
</gene>
<protein>
    <submittedName>
        <fullName evidence="2">Glycosyltransferase family 2 protein</fullName>
    </submittedName>
</protein>
<organism evidence="2 3">
    <name type="scientific">Paludibaculum fermentans</name>
    <dbReference type="NCBI Taxonomy" id="1473598"/>
    <lineage>
        <taxon>Bacteria</taxon>
        <taxon>Pseudomonadati</taxon>
        <taxon>Acidobacteriota</taxon>
        <taxon>Terriglobia</taxon>
        <taxon>Bryobacterales</taxon>
        <taxon>Bryobacteraceae</taxon>
        <taxon>Paludibaculum</taxon>
    </lineage>
</organism>
<dbReference type="AlphaFoldDB" id="A0A7S7NMG2"/>